<organism evidence="1 2">
    <name type="scientific">Ilex paraguariensis</name>
    <name type="common">yerba mate</name>
    <dbReference type="NCBI Taxonomy" id="185542"/>
    <lineage>
        <taxon>Eukaryota</taxon>
        <taxon>Viridiplantae</taxon>
        <taxon>Streptophyta</taxon>
        <taxon>Embryophyta</taxon>
        <taxon>Tracheophyta</taxon>
        <taxon>Spermatophyta</taxon>
        <taxon>Magnoliopsida</taxon>
        <taxon>eudicotyledons</taxon>
        <taxon>Gunneridae</taxon>
        <taxon>Pentapetalae</taxon>
        <taxon>asterids</taxon>
        <taxon>campanulids</taxon>
        <taxon>Aquifoliales</taxon>
        <taxon>Aquifoliaceae</taxon>
        <taxon>Ilex</taxon>
    </lineage>
</organism>
<gene>
    <name evidence="1" type="ORF">ILEXP_LOCUS15704</name>
</gene>
<keyword evidence="2" id="KW-1185">Reference proteome</keyword>
<reference evidence="1 2" key="1">
    <citation type="submission" date="2024-02" db="EMBL/GenBank/DDBJ databases">
        <authorList>
            <person name="Vignale AGUSTIN F."/>
            <person name="Sosa J E."/>
            <person name="Modenutti C."/>
        </authorList>
    </citation>
    <scope>NUCLEOTIDE SEQUENCE [LARGE SCALE GENOMIC DNA]</scope>
</reference>
<name>A0ABC8RS06_9AQUA</name>
<sequence length="78" mass="8560">MFVVMKYIEPSLPPPTPTTHSNPSLRTPNVCGIGNSYCIPSLYAAVGSVCFVKENTSFTMSLKLVLLNVVLVVYWCGY</sequence>
<evidence type="ECO:0000313" key="2">
    <source>
        <dbReference type="Proteomes" id="UP001642360"/>
    </source>
</evidence>
<evidence type="ECO:0008006" key="3">
    <source>
        <dbReference type="Google" id="ProtNLM"/>
    </source>
</evidence>
<accession>A0ABC8RS06</accession>
<evidence type="ECO:0000313" key="1">
    <source>
        <dbReference type="EMBL" id="CAK9147764.1"/>
    </source>
</evidence>
<comment type="caution">
    <text evidence="1">The sequence shown here is derived from an EMBL/GenBank/DDBJ whole genome shotgun (WGS) entry which is preliminary data.</text>
</comment>
<dbReference type="AlphaFoldDB" id="A0ABC8RS06"/>
<proteinExistence type="predicted"/>
<protein>
    <recommendedName>
        <fullName evidence="3">Transmembrane protein</fullName>
    </recommendedName>
</protein>
<dbReference type="EMBL" id="CAUOFW020001724">
    <property type="protein sequence ID" value="CAK9147764.1"/>
    <property type="molecule type" value="Genomic_DNA"/>
</dbReference>
<dbReference type="Proteomes" id="UP001642360">
    <property type="component" value="Unassembled WGS sequence"/>
</dbReference>